<protein>
    <recommendedName>
        <fullName evidence="4">Trichohyalin-plectin-homology domain-containing protein</fullName>
    </recommendedName>
</protein>
<name>A0A6J8BFQ0_MYTCO</name>
<dbReference type="AlphaFoldDB" id="A0A6J8BFQ0"/>
<feature type="compositionally biased region" description="Basic and acidic residues" evidence="3">
    <location>
        <begin position="447"/>
        <end position="459"/>
    </location>
</feature>
<dbReference type="EMBL" id="CACVKT020003066">
    <property type="protein sequence ID" value="CAC5381479.1"/>
    <property type="molecule type" value="Genomic_DNA"/>
</dbReference>
<evidence type="ECO:0000256" key="2">
    <source>
        <dbReference type="SAM" id="Coils"/>
    </source>
</evidence>
<feature type="coiled-coil region" evidence="2">
    <location>
        <begin position="19"/>
        <end position="56"/>
    </location>
</feature>
<organism evidence="5 6">
    <name type="scientific">Mytilus coruscus</name>
    <name type="common">Sea mussel</name>
    <dbReference type="NCBI Taxonomy" id="42192"/>
    <lineage>
        <taxon>Eukaryota</taxon>
        <taxon>Metazoa</taxon>
        <taxon>Spiralia</taxon>
        <taxon>Lophotrochozoa</taxon>
        <taxon>Mollusca</taxon>
        <taxon>Bivalvia</taxon>
        <taxon>Autobranchia</taxon>
        <taxon>Pteriomorphia</taxon>
        <taxon>Mytilida</taxon>
        <taxon>Mytiloidea</taxon>
        <taxon>Mytilidae</taxon>
        <taxon>Mytilinae</taxon>
        <taxon>Mytilus</taxon>
    </lineage>
</organism>
<dbReference type="OrthoDB" id="331765at2759"/>
<dbReference type="PANTHER" id="PTHR28663">
    <property type="entry name" value="COILED-COIL DOMAIN-CONTAINING PROTEIN 173"/>
    <property type="match status" value="1"/>
</dbReference>
<dbReference type="Proteomes" id="UP000507470">
    <property type="component" value="Unassembled WGS sequence"/>
</dbReference>
<accession>A0A6J8BFQ0</accession>
<proteinExistence type="predicted"/>
<sequence length="473" mass="56470">MVDTWGNTIIGQRQRKLEARTIREQKEEEEKKLIDLEEAQYQAQQRREAIEKAKTQQYYQTDRVKKFHSALQLTEVLKEREAQIELKRLKDKANIGKDNEYLELERREYEQSIKDDQAKALERIISAQNTRQFQVAQVQEHLKSRDLELREDRKEGEELKKLGIQYHQEKERLENIKKDEKQQLKVDNMKQIRDRDAIRNMQKQQEEDEDEECRIFAAAKRKMMKLRAEKELEIHNEKQKNLDRIRTKLAAQMTQKVSDEDERIHKAVQEAEEKREKEEAEKELKMRKAMKESADHRHVQLKEAEDKKKELRRQELETIRIRQAADEIFRRNEEEKRVRKREDNENLKNFHFDQTNDRKGKEIEKKQKELALDRANLELIAMEEEQFQEYATKVIEHCEKGGRNVYPLRKAAQTGAGGGVGPKFEGKGGIRPSYMVSDKTGRQMPHYQRDSTEETKDNIYGKAPSKKRLGFVW</sequence>
<evidence type="ECO:0000256" key="1">
    <source>
        <dbReference type="ARBA" id="ARBA00023054"/>
    </source>
</evidence>
<dbReference type="Pfam" id="PF13868">
    <property type="entry name" value="TPH"/>
    <property type="match status" value="1"/>
</dbReference>
<keyword evidence="6" id="KW-1185">Reference proteome</keyword>
<feature type="domain" description="Trichohyalin-plectin-homology" evidence="4">
    <location>
        <begin position="59"/>
        <end position="397"/>
    </location>
</feature>
<evidence type="ECO:0000313" key="5">
    <source>
        <dbReference type="EMBL" id="CAC5381479.1"/>
    </source>
</evidence>
<keyword evidence="1 2" id="KW-0175">Coiled coil</keyword>
<evidence type="ECO:0000259" key="4">
    <source>
        <dbReference type="Pfam" id="PF13868"/>
    </source>
</evidence>
<feature type="coiled-coil region" evidence="2">
    <location>
        <begin position="358"/>
        <end position="385"/>
    </location>
</feature>
<dbReference type="InterPro" id="IPR039986">
    <property type="entry name" value="CFAP210"/>
</dbReference>
<dbReference type="GO" id="GO:0005879">
    <property type="term" value="C:axonemal microtubule"/>
    <property type="evidence" value="ECO:0007669"/>
    <property type="project" value="TreeGrafter"/>
</dbReference>
<reference evidence="5 6" key="1">
    <citation type="submission" date="2020-06" db="EMBL/GenBank/DDBJ databases">
        <authorList>
            <person name="Li R."/>
            <person name="Bekaert M."/>
        </authorList>
    </citation>
    <scope>NUCLEOTIDE SEQUENCE [LARGE SCALE GENOMIC DNA]</scope>
    <source>
        <strain evidence="6">wild</strain>
    </source>
</reference>
<gene>
    <name evidence="5" type="ORF">MCOR_17338</name>
</gene>
<dbReference type="PANTHER" id="PTHR28663:SF1">
    <property type="entry name" value="CILIA- AND FLAGELLA- ASSOCIATED PROTEIN 210"/>
    <property type="match status" value="1"/>
</dbReference>
<feature type="region of interest" description="Disordered" evidence="3">
    <location>
        <begin position="413"/>
        <end position="460"/>
    </location>
</feature>
<evidence type="ECO:0000313" key="6">
    <source>
        <dbReference type="Proteomes" id="UP000507470"/>
    </source>
</evidence>
<evidence type="ECO:0000256" key="3">
    <source>
        <dbReference type="SAM" id="MobiDB-lite"/>
    </source>
</evidence>
<feature type="coiled-coil region" evidence="2">
    <location>
        <begin position="257"/>
        <end position="321"/>
    </location>
</feature>
<dbReference type="InterPro" id="IPR043597">
    <property type="entry name" value="TPH_dom"/>
</dbReference>